<dbReference type="OrthoDB" id="3404679at2"/>
<keyword evidence="1" id="KW-0812">Transmembrane</keyword>
<feature type="domain" description="SGNH" evidence="3">
    <location>
        <begin position="504"/>
        <end position="731"/>
    </location>
</feature>
<evidence type="ECO:0008006" key="6">
    <source>
        <dbReference type="Google" id="ProtNLM"/>
    </source>
</evidence>
<comment type="caution">
    <text evidence="4">The sequence shown here is derived from an EMBL/GenBank/DDBJ whole genome shotgun (WGS) entry which is preliminary data.</text>
</comment>
<dbReference type="Pfam" id="PF19040">
    <property type="entry name" value="SGNH"/>
    <property type="match status" value="1"/>
</dbReference>
<accession>A0A3E0W9W9</accession>
<sequence length="741" mass="79457">MSTTSTTPSRAEPVPGVPRKYFRGDIEGLRAIAVTLVVLDHLIGWPLGGFIGVDVFFVLSGFLITGLLLREYQKTKTISFLDFYGRRLRRIAPAAVLVILVTVVVGFFLLSLPRAQEILADGLWAVFFSANWHFAAVGTDYFQATGAISPLQHYWSLSVEEQFYLVWPWLSLALLVAFRSRKRIKLSTANAVEHKSTTDQKVGAVFIAVVVLSFAWAIYSSITNPAVAYFDTFSRTWELAAGAAIAAFATQLGRIPAAVRPVLAWVGIVGIIVSAFIITPQQLFPAPGAALPVLSTCLIVAAGISGPRRFLVPLDNPVMRYLGRISYSLYLWHFPVIIFLAILIPSLDVLYVVLALVIMLVLSVLSFHFVEDPIRRSSFLRRTKPKRGHRERVIPAATKISVGALIFAGAASLAIIVFAFGRVSPIETAKPLVPPQSIASTGVAADVTALDTRKTAIQEALRADAWPELSPSVNDFGPNGRSVISTEWLTDGCLGEDGADQSDNIANTDHCSYGNANADAAHTAVVFGDSLAISYAPAIREALGSDWKVRILTLAACPASNATITKPNGSAFPECGDFRTWAIGQITSTNPALTFLSEAEDDNRLASKATGSAADTEWKTAVTSTLTALAPVQGKVIMLNRPPAGTTLYTCQTPQSKPSDCVSSVVEGYQNRDALLKSTFEAAAGNAHFVDTTTWYCNANQCPSFIGNAPVLADGVHLTNSASIALAPLVAVAVQTAQTAQ</sequence>
<protein>
    <recommendedName>
        <fullName evidence="6">Acyltransferase</fullName>
    </recommendedName>
</protein>
<evidence type="ECO:0000259" key="2">
    <source>
        <dbReference type="Pfam" id="PF01757"/>
    </source>
</evidence>
<dbReference type="InterPro" id="IPR002656">
    <property type="entry name" value="Acyl_transf_3_dom"/>
</dbReference>
<dbReference type="GO" id="GO:0016747">
    <property type="term" value="F:acyltransferase activity, transferring groups other than amino-acyl groups"/>
    <property type="evidence" value="ECO:0007669"/>
    <property type="project" value="InterPro"/>
</dbReference>
<name>A0A3E0W9W9_9MICO</name>
<evidence type="ECO:0000313" key="4">
    <source>
        <dbReference type="EMBL" id="RFA25403.1"/>
    </source>
</evidence>
<evidence type="ECO:0000256" key="1">
    <source>
        <dbReference type="SAM" id="Phobius"/>
    </source>
</evidence>
<dbReference type="PANTHER" id="PTHR23028:SF53">
    <property type="entry name" value="ACYL_TRANSF_3 DOMAIN-CONTAINING PROTEIN"/>
    <property type="match status" value="1"/>
</dbReference>
<reference evidence="4 5" key="1">
    <citation type="submission" date="2017-04" db="EMBL/GenBank/DDBJ databases">
        <title>Comparative genome analysis of Subtercola boreus.</title>
        <authorList>
            <person name="Cho Y.-J."/>
            <person name="Cho A."/>
            <person name="Kim O.-S."/>
            <person name="Lee J.-I."/>
        </authorList>
    </citation>
    <scope>NUCLEOTIDE SEQUENCE [LARGE SCALE GENOMIC DNA]</scope>
    <source>
        <strain evidence="4 5">P28004</strain>
    </source>
</reference>
<feature type="transmembrane region" description="Helical" evidence="1">
    <location>
        <begin position="91"/>
        <end position="112"/>
    </location>
</feature>
<dbReference type="InterPro" id="IPR043968">
    <property type="entry name" value="SGNH"/>
</dbReference>
<feature type="transmembrane region" description="Helical" evidence="1">
    <location>
        <begin position="284"/>
        <end position="304"/>
    </location>
</feature>
<feature type="transmembrane region" description="Helical" evidence="1">
    <location>
        <begin position="163"/>
        <end position="181"/>
    </location>
</feature>
<feature type="transmembrane region" description="Helical" evidence="1">
    <location>
        <begin position="325"/>
        <end position="344"/>
    </location>
</feature>
<dbReference type="InterPro" id="IPR050879">
    <property type="entry name" value="Acyltransferase_3"/>
</dbReference>
<feature type="domain" description="Acyltransferase 3" evidence="2">
    <location>
        <begin position="25"/>
        <end position="366"/>
    </location>
</feature>
<dbReference type="GO" id="GO:0016020">
    <property type="term" value="C:membrane"/>
    <property type="evidence" value="ECO:0007669"/>
    <property type="project" value="TreeGrafter"/>
</dbReference>
<dbReference type="AlphaFoldDB" id="A0A3E0W9W9"/>
<proteinExistence type="predicted"/>
<dbReference type="Proteomes" id="UP000257080">
    <property type="component" value="Unassembled WGS sequence"/>
</dbReference>
<feature type="transmembrane region" description="Helical" evidence="1">
    <location>
        <begin position="239"/>
        <end position="255"/>
    </location>
</feature>
<dbReference type="EMBL" id="NBXE01000031">
    <property type="protein sequence ID" value="RFA25403.1"/>
    <property type="molecule type" value="Genomic_DNA"/>
</dbReference>
<feature type="transmembrane region" description="Helical" evidence="1">
    <location>
        <begin position="262"/>
        <end position="278"/>
    </location>
</feature>
<feature type="transmembrane region" description="Helical" evidence="1">
    <location>
        <begin position="350"/>
        <end position="371"/>
    </location>
</feature>
<dbReference type="PANTHER" id="PTHR23028">
    <property type="entry name" value="ACETYLTRANSFERASE"/>
    <property type="match status" value="1"/>
</dbReference>
<feature type="transmembrane region" description="Helical" evidence="1">
    <location>
        <begin position="51"/>
        <end position="70"/>
    </location>
</feature>
<gene>
    <name evidence="4" type="ORF">B7R25_13565</name>
</gene>
<organism evidence="4 5">
    <name type="scientific">Subtercola boreus</name>
    <dbReference type="NCBI Taxonomy" id="120213"/>
    <lineage>
        <taxon>Bacteria</taxon>
        <taxon>Bacillati</taxon>
        <taxon>Actinomycetota</taxon>
        <taxon>Actinomycetes</taxon>
        <taxon>Micrococcales</taxon>
        <taxon>Microbacteriaceae</taxon>
        <taxon>Subtercola</taxon>
    </lineage>
</organism>
<feature type="transmembrane region" description="Helical" evidence="1">
    <location>
        <begin position="392"/>
        <end position="420"/>
    </location>
</feature>
<evidence type="ECO:0000313" key="5">
    <source>
        <dbReference type="Proteomes" id="UP000257080"/>
    </source>
</evidence>
<feature type="transmembrane region" description="Helical" evidence="1">
    <location>
        <begin position="202"/>
        <end position="219"/>
    </location>
</feature>
<dbReference type="RefSeq" id="WP_116419502.1">
    <property type="nucleotide sequence ID" value="NZ_NBXC01000027.1"/>
</dbReference>
<dbReference type="GO" id="GO:0009103">
    <property type="term" value="P:lipopolysaccharide biosynthetic process"/>
    <property type="evidence" value="ECO:0007669"/>
    <property type="project" value="TreeGrafter"/>
</dbReference>
<keyword evidence="1" id="KW-0472">Membrane</keyword>
<keyword evidence="1" id="KW-1133">Transmembrane helix</keyword>
<dbReference type="Pfam" id="PF01757">
    <property type="entry name" value="Acyl_transf_3"/>
    <property type="match status" value="1"/>
</dbReference>
<evidence type="ECO:0000259" key="3">
    <source>
        <dbReference type="Pfam" id="PF19040"/>
    </source>
</evidence>